<dbReference type="Proteomes" id="UP000662814">
    <property type="component" value="Chromosome"/>
</dbReference>
<accession>A0ABX6YFY8</accession>
<dbReference type="SMART" id="SM00974">
    <property type="entry name" value="T5orf172"/>
    <property type="match status" value="1"/>
</dbReference>
<reference evidence="2 3" key="1">
    <citation type="submission" date="2020-12" db="EMBL/GenBank/DDBJ databases">
        <title>Microbacterium sp. HY060.</title>
        <authorList>
            <person name="Zhou J."/>
        </authorList>
    </citation>
    <scope>NUCLEOTIDE SEQUENCE [LARGE SCALE GENOMIC DNA]</scope>
    <source>
        <strain evidence="2 3">HY60</strain>
    </source>
</reference>
<evidence type="ECO:0000313" key="3">
    <source>
        <dbReference type="Proteomes" id="UP000662814"/>
    </source>
</evidence>
<evidence type="ECO:0000313" key="2">
    <source>
        <dbReference type="EMBL" id="QPZ37595.1"/>
    </source>
</evidence>
<dbReference type="RefSeq" id="WP_166990822.1">
    <property type="nucleotide sequence ID" value="NZ_CP061169.1"/>
</dbReference>
<protein>
    <submittedName>
        <fullName evidence="2">GIY-YIG nuclease family protein</fullName>
    </submittedName>
</protein>
<dbReference type="EMBL" id="CP061169">
    <property type="protein sequence ID" value="QPZ37595.1"/>
    <property type="molecule type" value="Genomic_DNA"/>
</dbReference>
<gene>
    <name evidence="2" type="ORF">HCR76_12250</name>
</gene>
<sequence length="146" mass="16635">MTLGGTMPGPCLLCGERRGIRHADGWHCGVCTWRCGDVPDSDLPRPRVDIVYYIRFADRVKIGTSHKPRQRLTALWHDELLAFERGDRTLERVRHEQFADLREGGEWFTAAPRLLEHAARLADGGDPWHAYARWVSAAFARLSTAR</sequence>
<keyword evidence="3" id="KW-1185">Reference proteome</keyword>
<feature type="domain" description="Bacteriophage T5 Orf172 DNA-binding" evidence="1">
    <location>
        <begin position="54"/>
        <end position="122"/>
    </location>
</feature>
<organism evidence="2 3">
    <name type="scientific">Paramicrobacterium chengjingii</name>
    <dbReference type="NCBI Taxonomy" id="2769067"/>
    <lineage>
        <taxon>Bacteria</taxon>
        <taxon>Bacillati</taxon>
        <taxon>Actinomycetota</taxon>
        <taxon>Actinomycetes</taxon>
        <taxon>Micrococcales</taxon>
        <taxon>Microbacteriaceae</taxon>
        <taxon>Paramicrobacterium</taxon>
    </lineage>
</organism>
<proteinExistence type="predicted"/>
<dbReference type="InterPro" id="IPR018306">
    <property type="entry name" value="Phage_T5_Orf172_DNA-bd"/>
</dbReference>
<name>A0ABX6YFY8_9MICO</name>
<evidence type="ECO:0000259" key="1">
    <source>
        <dbReference type="SMART" id="SM00974"/>
    </source>
</evidence>